<dbReference type="Pfam" id="PF07690">
    <property type="entry name" value="MFS_1"/>
    <property type="match status" value="1"/>
</dbReference>
<feature type="transmembrane region" description="Helical" evidence="4">
    <location>
        <begin position="247"/>
        <end position="269"/>
    </location>
</feature>
<dbReference type="AlphaFoldDB" id="A0A5C8NTZ1"/>
<feature type="transmembrane region" description="Helical" evidence="4">
    <location>
        <begin position="337"/>
        <end position="353"/>
    </location>
</feature>
<organism evidence="6 7">
    <name type="scientific">Zeimonas arvi</name>
    <dbReference type="NCBI Taxonomy" id="2498847"/>
    <lineage>
        <taxon>Bacteria</taxon>
        <taxon>Pseudomonadati</taxon>
        <taxon>Pseudomonadota</taxon>
        <taxon>Betaproteobacteria</taxon>
        <taxon>Burkholderiales</taxon>
        <taxon>Burkholderiaceae</taxon>
        <taxon>Zeimonas</taxon>
    </lineage>
</organism>
<feature type="transmembrane region" description="Helical" evidence="4">
    <location>
        <begin position="374"/>
        <end position="395"/>
    </location>
</feature>
<dbReference type="PANTHER" id="PTHR11360:SF284">
    <property type="entry name" value="EG:103B4.3 PROTEIN-RELATED"/>
    <property type="match status" value="1"/>
</dbReference>
<dbReference type="PROSITE" id="PS50850">
    <property type="entry name" value="MFS"/>
    <property type="match status" value="1"/>
</dbReference>
<keyword evidence="3 4" id="KW-0472">Membrane</keyword>
<dbReference type="Proteomes" id="UP000321548">
    <property type="component" value="Unassembled WGS sequence"/>
</dbReference>
<feature type="transmembrane region" description="Helical" evidence="4">
    <location>
        <begin position="185"/>
        <end position="202"/>
    </location>
</feature>
<feature type="transmembrane region" description="Helical" evidence="4">
    <location>
        <begin position="313"/>
        <end position="331"/>
    </location>
</feature>
<feature type="transmembrane region" description="Helical" evidence="4">
    <location>
        <begin position="21"/>
        <end position="40"/>
    </location>
</feature>
<dbReference type="InterPro" id="IPR050327">
    <property type="entry name" value="Proton-linked_MCT"/>
</dbReference>
<reference evidence="6 7" key="1">
    <citation type="submission" date="2019-06" db="EMBL/GenBank/DDBJ databases">
        <title>Quisquiliibacterium sp. nov., isolated from a maize field.</title>
        <authorList>
            <person name="Lin S.-Y."/>
            <person name="Tsai C.-F."/>
            <person name="Young C.-C."/>
        </authorList>
    </citation>
    <scope>NUCLEOTIDE SEQUENCE [LARGE SCALE GENOMIC DNA]</scope>
    <source>
        <strain evidence="6 7">CC-CFT501</strain>
    </source>
</reference>
<feature type="transmembrane region" description="Helical" evidence="4">
    <location>
        <begin position="281"/>
        <end position="301"/>
    </location>
</feature>
<feature type="domain" description="Major facilitator superfamily (MFS) profile" evidence="5">
    <location>
        <begin position="22"/>
        <end position="442"/>
    </location>
</feature>
<feature type="transmembrane region" description="Helical" evidence="4">
    <location>
        <begin position="60"/>
        <end position="83"/>
    </location>
</feature>
<dbReference type="EMBL" id="VDUY01000005">
    <property type="protein sequence ID" value="TXL64618.1"/>
    <property type="molecule type" value="Genomic_DNA"/>
</dbReference>
<dbReference type="PANTHER" id="PTHR11360">
    <property type="entry name" value="MONOCARBOXYLATE TRANSPORTER"/>
    <property type="match status" value="1"/>
</dbReference>
<feature type="transmembrane region" description="Helical" evidence="4">
    <location>
        <begin position="90"/>
        <end position="109"/>
    </location>
</feature>
<dbReference type="InterPro" id="IPR020846">
    <property type="entry name" value="MFS_dom"/>
</dbReference>
<evidence type="ECO:0000256" key="4">
    <source>
        <dbReference type="SAM" id="Phobius"/>
    </source>
</evidence>
<dbReference type="RefSeq" id="WP_147704867.1">
    <property type="nucleotide sequence ID" value="NZ_VDUY01000005.1"/>
</dbReference>
<evidence type="ECO:0000259" key="5">
    <source>
        <dbReference type="PROSITE" id="PS50850"/>
    </source>
</evidence>
<sequence>MNVNVDEPTGAPAPLREATPTAVTVVGLAFVFNFLGRGVADAFSAYILPLEAEFGWSRQSMTGVFATYMLMAGLASPAAGALFDRFGPRVVYGAGLALLGGGAWLAGRIESLWQLYASAGLMVGAGVAALGMVCAATLIGRWFTRSLATAISIAYSGFGCGILLMLPLVQYLIDTVGWRSACQAVGLFVLALVPVCLALPWGRLAGRSRAHLAVARAPASTGPDTVSGATTDRPADWTLRSAMRSVAYWRLVQVFFFTSVGIYCVSPQIVAFLTESGFTPIAAASAFGFAGLLSTGGMIVTGWLADRLGFARAALLSFGLTSAGILGLLAISYQATLAALVGYVLFFGIAQGARGPIVSTMSNRIFAGPSAGTIYGTIYAAMSVGGACGSLAGGILHDATGGYRAVVLMSLGAIALAAEPFRPGGTLAGAIAARRAAPRIPA</sequence>
<dbReference type="CDD" id="cd17355">
    <property type="entry name" value="MFS_YcxA_like"/>
    <property type="match status" value="1"/>
</dbReference>
<evidence type="ECO:0000256" key="1">
    <source>
        <dbReference type="ARBA" id="ARBA00022692"/>
    </source>
</evidence>
<proteinExistence type="predicted"/>
<dbReference type="SUPFAM" id="SSF103473">
    <property type="entry name" value="MFS general substrate transporter"/>
    <property type="match status" value="1"/>
</dbReference>
<dbReference type="InterPro" id="IPR036259">
    <property type="entry name" value="MFS_trans_sf"/>
</dbReference>
<dbReference type="Gene3D" id="1.20.1250.20">
    <property type="entry name" value="MFS general substrate transporter like domains"/>
    <property type="match status" value="1"/>
</dbReference>
<evidence type="ECO:0000256" key="2">
    <source>
        <dbReference type="ARBA" id="ARBA00022989"/>
    </source>
</evidence>
<evidence type="ECO:0000256" key="3">
    <source>
        <dbReference type="ARBA" id="ARBA00023136"/>
    </source>
</evidence>
<feature type="transmembrane region" description="Helical" evidence="4">
    <location>
        <begin position="115"/>
        <end position="139"/>
    </location>
</feature>
<evidence type="ECO:0000313" key="6">
    <source>
        <dbReference type="EMBL" id="TXL64618.1"/>
    </source>
</evidence>
<name>A0A5C8NTZ1_9BURK</name>
<evidence type="ECO:0000313" key="7">
    <source>
        <dbReference type="Proteomes" id="UP000321548"/>
    </source>
</evidence>
<dbReference type="InterPro" id="IPR011701">
    <property type="entry name" value="MFS"/>
</dbReference>
<dbReference type="OrthoDB" id="3573349at2"/>
<feature type="transmembrane region" description="Helical" evidence="4">
    <location>
        <begin position="151"/>
        <end position="173"/>
    </location>
</feature>
<accession>A0A5C8NTZ1</accession>
<dbReference type="GO" id="GO:0022857">
    <property type="term" value="F:transmembrane transporter activity"/>
    <property type="evidence" value="ECO:0007669"/>
    <property type="project" value="InterPro"/>
</dbReference>
<keyword evidence="7" id="KW-1185">Reference proteome</keyword>
<comment type="caution">
    <text evidence="6">The sequence shown here is derived from an EMBL/GenBank/DDBJ whole genome shotgun (WGS) entry which is preliminary data.</text>
</comment>
<gene>
    <name evidence="6" type="ORF">FHP08_12770</name>
</gene>
<keyword evidence="1 4" id="KW-0812">Transmembrane</keyword>
<protein>
    <submittedName>
        <fullName evidence="6">MFS transporter</fullName>
    </submittedName>
</protein>
<keyword evidence="2 4" id="KW-1133">Transmembrane helix</keyword>